<name>G8QW64_SPHPG</name>
<proteinExistence type="predicted"/>
<evidence type="ECO:0000256" key="1">
    <source>
        <dbReference type="ARBA" id="ARBA00022679"/>
    </source>
</evidence>
<dbReference type="Pfam" id="PF04263">
    <property type="entry name" value="TPK_catalytic"/>
    <property type="match status" value="1"/>
</dbReference>
<dbReference type="GO" id="GO:0004788">
    <property type="term" value="F:thiamine diphosphokinase activity"/>
    <property type="evidence" value="ECO:0007669"/>
    <property type="project" value="UniProtKB-UniRule"/>
</dbReference>
<dbReference type="EMBL" id="CP003155">
    <property type="protein sequence ID" value="AEV28307.1"/>
    <property type="molecule type" value="Genomic_DNA"/>
</dbReference>
<evidence type="ECO:0000256" key="3">
    <source>
        <dbReference type="ARBA" id="ARBA00022777"/>
    </source>
</evidence>
<evidence type="ECO:0000313" key="7">
    <source>
        <dbReference type="EMBL" id="AEV28307.1"/>
    </source>
</evidence>
<dbReference type="SUPFAM" id="SSF63999">
    <property type="entry name" value="Thiamin pyrophosphokinase, catalytic domain"/>
    <property type="match status" value="1"/>
</dbReference>
<dbReference type="Proteomes" id="UP000005632">
    <property type="component" value="Chromosome"/>
</dbReference>
<dbReference type="PANTHER" id="PTHR41299">
    <property type="entry name" value="THIAMINE PYROPHOSPHOKINASE"/>
    <property type="match status" value="1"/>
</dbReference>
<feature type="domain" description="Thiamin pyrophosphokinase catalytic" evidence="6">
    <location>
        <begin position="18"/>
        <end position="111"/>
    </location>
</feature>
<dbReference type="CDD" id="cd07995">
    <property type="entry name" value="TPK"/>
    <property type="match status" value="1"/>
</dbReference>
<dbReference type="NCBIfam" id="TIGR01378">
    <property type="entry name" value="thi_PPkinase"/>
    <property type="match status" value="1"/>
</dbReference>
<evidence type="ECO:0000259" key="6">
    <source>
        <dbReference type="Pfam" id="PF04263"/>
    </source>
</evidence>
<dbReference type="HOGENOM" id="CLU_044237_1_1_12"/>
<dbReference type="GO" id="GO:0005524">
    <property type="term" value="F:ATP binding"/>
    <property type="evidence" value="ECO:0007669"/>
    <property type="project" value="UniProtKB-KW"/>
</dbReference>
<dbReference type="InterPro" id="IPR036759">
    <property type="entry name" value="TPK_catalytic_sf"/>
</dbReference>
<dbReference type="STRING" id="158190.SpiGrapes_0452"/>
<keyword evidence="2" id="KW-0547">Nucleotide-binding</keyword>
<dbReference type="PANTHER" id="PTHR41299:SF1">
    <property type="entry name" value="THIAMINE PYROPHOSPHOKINASE"/>
    <property type="match status" value="1"/>
</dbReference>
<keyword evidence="1" id="KW-0808">Transferase</keyword>
<dbReference type="OrthoDB" id="9804377at2"/>
<dbReference type="InterPro" id="IPR006282">
    <property type="entry name" value="Thi_PPkinase"/>
</dbReference>
<dbReference type="EC" id="2.7.6.2" evidence="5"/>
<dbReference type="eggNOG" id="COG1564">
    <property type="taxonomic scope" value="Bacteria"/>
</dbReference>
<reference evidence="7 8" key="1">
    <citation type="submission" date="2011-11" db="EMBL/GenBank/DDBJ databases">
        <title>Complete sequence of Spirochaeta sp. grapes.</title>
        <authorList>
            <consortium name="US DOE Joint Genome Institute"/>
            <person name="Lucas S."/>
            <person name="Han J."/>
            <person name="Lapidus A."/>
            <person name="Cheng J.-F."/>
            <person name="Goodwin L."/>
            <person name="Pitluck S."/>
            <person name="Peters L."/>
            <person name="Ovchinnikova G."/>
            <person name="Munk A.C."/>
            <person name="Detter J.C."/>
            <person name="Han C."/>
            <person name="Tapia R."/>
            <person name="Land M."/>
            <person name="Hauser L."/>
            <person name="Kyrpides N."/>
            <person name="Ivanova N."/>
            <person name="Pagani I."/>
            <person name="Ritalahtilisa K."/>
            <person name="Loeffler F."/>
            <person name="Woyke T."/>
        </authorList>
    </citation>
    <scope>NUCLEOTIDE SEQUENCE [LARGE SCALE GENOMIC DNA]</scope>
    <source>
        <strain evidence="8">ATCC BAA-1885 / DSM 22778 / Grapes</strain>
    </source>
</reference>
<accession>G8QW64</accession>
<evidence type="ECO:0000256" key="5">
    <source>
        <dbReference type="NCBIfam" id="TIGR01378"/>
    </source>
</evidence>
<keyword evidence="4" id="KW-0067">ATP-binding</keyword>
<evidence type="ECO:0000256" key="4">
    <source>
        <dbReference type="ARBA" id="ARBA00022840"/>
    </source>
</evidence>
<dbReference type="AlphaFoldDB" id="G8QW64"/>
<evidence type="ECO:0000313" key="8">
    <source>
        <dbReference type="Proteomes" id="UP000005632"/>
    </source>
</evidence>
<dbReference type="KEGG" id="sgp:SpiGrapes_0452"/>
<gene>
    <name evidence="7" type="ordered locus">SpiGrapes_0452</name>
</gene>
<dbReference type="GO" id="GO:0006772">
    <property type="term" value="P:thiamine metabolic process"/>
    <property type="evidence" value="ECO:0007669"/>
    <property type="project" value="UniProtKB-UniRule"/>
</dbReference>
<dbReference type="GO" id="GO:0009229">
    <property type="term" value="P:thiamine diphosphate biosynthetic process"/>
    <property type="evidence" value="ECO:0007669"/>
    <property type="project" value="InterPro"/>
</dbReference>
<dbReference type="InterPro" id="IPR007371">
    <property type="entry name" value="TPK_catalytic"/>
</dbReference>
<dbReference type="GO" id="GO:0016301">
    <property type="term" value="F:kinase activity"/>
    <property type="evidence" value="ECO:0007669"/>
    <property type="project" value="UniProtKB-KW"/>
</dbReference>
<protein>
    <recommendedName>
        <fullName evidence="5">Thiamine diphosphokinase</fullName>
        <ecNumber evidence="5">2.7.6.2</ecNumber>
    </recommendedName>
</protein>
<sequence>MSKSIIFTGAKSPKSLPKNLYENGDIVIAADSGFDAAKKLGFTVDLAIGDFDSTRYLKEIKEIRFEQHSTEKDESDTFLAIERGIEMAGDTYVLVGGGGRRLDHLLATYSLFDRFGPPSAWYTAYETCFLVSDARRFDTPEKDMTVSFFPASLSGSAVVDALQLKWPLLDYPLSFATISLSNCTTSTFLDVKVRGGSIFVSFPVAGGRAKMIP</sequence>
<dbReference type="RefSeq" id="WP_014269156.1">
    <property type="nucleotide sequence ID" value="NC_016633.1"/>
</dbReference>
<keyword evidence="3 7" id="KW-0418">Kinase</keyword>
<organism evidence="7 8">
    <name type="scientific">Sphaerochaeta pleomorpha (strain ATCC BAA-1885 / DSM 22778 / Grapes)</name>
    <dbReference type="NCBI Taxonomy" id="158190"/>
    <lineage>
        <taxon>Bacteria</taxon>
        <taxon>Pseudomonadati</taxon>
        <taxon>Spirochaetota</taxon>
        <taxon>Spirochaetia</taxon>
        <taxon>Spirochaetales</taxon>
        <taxon>Sphaerochaetaceae</taxon>
        <taxon>Sphaerochaeta</taxon>
    </lineage>
</organism>
<dbReference type="InterPro" id="IPR053149">
    <property type="entry name" value="TPK"/>
</dbReference>
<keyword evidence="8" id="KW-1185">Reference proteome</keyword>
<dbReference type="Gene3D" id="3.40.50.10240">
    <property type="entry name" value="Thiamin pyrophosphokinase, catalytic domain"/>
    <property type="match status" value="1"/>
</dbReference>
<evidence type="ECO:0000256" key="2">
    <source>
        <dbReference type="ARBA" id="ARBA00022741"/>
    </source>
</evidence>